<evidence type="ECO:0000256" key="9">
    <source>
        <dbReference type="ARBA" id="ARBA00023136"/>
    </source>
</evidence>
<evidence type="ECO:0000256" key="2">
    <source>
        <dbReference type="ARBA" id="ARBA00004162"/>
    </source>
</evidence>
<keyword evidence="11" id="KW-0969">Cilium</keyword>
<comment type="function">
    <text evidence="1 10">Controls the rotational direction of flagella during chemotaxis.</text>
</comment>
<sequence>MADEAKQENKSKKIPLIIAAIVLVVALAGAGGWWYFQQQAKSMAMAVEVEPQVPIAALVKKPVFLELKKFVVSVPGDDRLHYLMMEMSVMSYDQDELDKLQDFLPVIRNAVITLLSKQHYNDLTQLGVMEPLQIALRDKLRRVMNDMASSNGIDQVLITKMVIQ</sequence>
<dbReference type="PANTHER" id="PTHR35091:SF2">
    <property type="entry name" value="FLAGELLAR PROTEIN FLIL"/>
    <property type="match status" value="1"/>
</dbReference>
<proteinExistence type="inferred from homology"/>
<keyword evidence="11" id="KW-0966">Cell projection</keyword>
<comment type="caution">
    <text evidence="11">The sequence shown here is derived from an EMBL/GenBank/DDBJ whole genome shotgun (WGS) entry which is preliminary data.</text>
</comment>
<evidence type="ECO:0000256" key="10">
    <source>
        <dbReference type="RuleBase" id="RU364125"/>
    </source>
</evidence>
<keyword evidence="11" id="KW-0282">Flagellum</keyword>
<organism evidence="11 12">
    <name type="scientific">Photobacterium indicum</name>
    <dbReference type="NCBI Taxonomy" id="81447"/>
    <lineage>
        <taxon>Bacteria</taxon>
        <taxon>Pseudomonadati</taxon>
        <taxon>Pseudomonadota</taxon>
        <taxon>Gammaproteobacteria</taxon>
        <taxon>Vibrionales</taxon>
        <taxon>Vibrionaceae</taxon>
        <taxon>Photobacterium</taxon>
    </lineage>
</organism>
<dbReference type="EMBL" id="PYOC01000015">
    <property type="protein sequence ID" value="PSV42973.1"/>
    <property type="molecule type" value="Genomic_DNA"/>
</dbReference>
<comment type="similarity">
    <text evidence="3 10">Belongs to the FliL family.</text>
</comment>
<keyword evidence="7 10" id="KW-0283">Flagellar rotation</keyword>
<dbReference type="Pfam" id="PF03748">
    <property type="entry name" value="FliL"/>
    <property type="match status" value="1"/>
</dbReference>
<evidence type="ECO:0000256" key="6">
    <source>
        <dbReference type="ARBA" id="ARBA00022692"/>
    </source>
</evidence>
<evidence type="ECO:0000256" key="8">
    <source>
        <dbReference type="ARBA" id="ARBA00022989"/>
    </source>
</evidence>
<keyword evidence="8 10" id="KW-1133">Transmembrane helix</keyword>
<dbReference type="GO" id="GO:0071978">
    <property type="term" value="P:bacterial-type flagellum-dependent swarming motility"/>
    <property type="evidence" value="ECO:0007669"/>
    <property type="project" value="TreeGrafter"/>
</dbReference>
<evidence type="ECO:0000313" key="12">
    <source>
        <dbReference type="Proteomes" id="UP000241803"/>
    </source>
</evidence>
<evidence type="ECO:0000256" key="5">
    <source>
        <dbReference type="ARBA" id="ARBA00022500"/>
    </source>
</evidence>
<feature type="transmembrane region" description="Helical" evidence="10">
    <location>
        <begin position="16"/>
        <end position="36"/>
    </location>
</feature>
<dbReference type="GO" id="GO:0005886">
    <property type="term" value="C:plasma membrane"/>
    <property type="evidence" value="ECO:0007669"/>
    <property type="project" value="UniProtKB-SubCell"/>
</dbReference>
<gene>
    <name evidence="11" type="ORF">C9J47_24270</name>
</gene>
<keyword evidence="4" id="KW-1003">Cell membrane</keyword>
<comment type="subcellular location">
    <subcellularLocation>
        <location evidence="10">Cell inner membrane</location>
    </subcellularLocation>
    <subcellularLocation>
        <location evidence="2">Cell membrane</location>
        <topology evidence="2">Single-pass membrane protein</topology>
    </subcellularLocation>
</comment>
<dbReference type="InterPro" id="IPR005503">
    <property type="entry name" value="FliL"/>
</dbReference>
<evidence type="ECO:0000256" key="4">
    <source>
        <dbReference type="ARBA" id="ARBA00022475"/>
    </source>
</evidence>
<evidence type="ECO:0000256" key="3">
    <source>
        <dbReference type="ARBA" id="ARBA00008281"/>
    </source>
</evidence>
<keyword evidence="5 10" id="KW-0145">Chemotaxis</keyword>
<dbReference type="AlphaFoldDB" id="A0A2T3L2F6"/>
<keyword evidence="10" id="KW-0997">Cell inner membrane</keyword>
<reference evidence="11 12" key="1">
    <citation type="submission" date="2018-03" db="EMBL/GenBank/DDBJ databases">
        <title>Whole genome sequencing of Histamine producing bacteria.</title>
        <authorList>
            <person name="Butler K."/>
        </authorList>
    </citation>
    <scope>NUCLEOTIDE SEQUENCE [LARGE SCALE GENOMIC DNA]</scope>
    <source>
        <strain evidence="11 12">ATCC 19614</strain>
    </source>
</reference>
<dbReference type="RefSeq" id="WP_107256240.1">
    <property type="nucleotide sequence ID" value="NZ_JAKJTK010000031.1"/>
</dbReference>
<keyword evidence="6 10" id="KW-0812">Transmembrane</keyword>
<name>A0A2T3L2F6_9GAMM</name>
<evidence type="ECO:0000256" key="7">
    <source>
        <dbReference type="ARBA" id="ARBA00022779"/>
    </source>
</evidence>
<protein>
    <recommendedName>
        <fullName evidence="10">Flagellar protein FliL</fullName>
    </recommendedName>
</protein>
<dbReference type="PANTHER" id="PTHR35091">
    <property type="entry name" value="FLAGELLAR PROTEIN FLIL"/>
    <property type="match status" value="1"/>
</dbReference>
<dbReference type="Proteomes" id="UP000241803">
    <property type="component" value="Unassembled WGS sequence"/>
</dbReference>
<evidence type="ECO:0000313" key="11">
    <source>
        <dbReference type="EMBL" id="PSV42973.1"/>
    </source>
</evidence>
<dbReference type="GO" id="GO:0009425">
    <property type="term" value="C:bacterial-type flagellum basal body"/>
    <property type="evidence" value="ECO:0007669"/>
    <property type="project" value="InterPro"/>
</dbReference>
<dbReference type="GO" id="GO:0006935">
    <property type="term" value="P:chemotaxis"/>
    <property type="evidence" value="ECO:0007669"/>
    <property type="project" value="UniProtKB-KW"/>
</dbReference>
<keyword evidence="9 10" id="KW-0472">Membrane</keyword>
<keyword evidence="12" id="KW-1185">Reference proteome</keyword>
<accession>A0A2T3L2F6</accession>
<evidence type="ECO:0000256" key="1">
    <source>
        <dbReference type="ARBA" id="ARBA00002254"/>
    </source>
</evidence>